<dbReference type="InterPro" id="IPR003497">
    <property type="entry name" value="BRO_N_domain"/>
</dbReference>
<dbReference type="Pfam" id="PF02498">
    <property type="entry name" value="Bro-N"/>
    <property type="match status" value="1"/>
</dbReference>
<evidence type="ECO:0000313" key="2">
    <source>
        <dbReference type="EMBL" id="MFC4712271.1"/>
    </source>
</evidence>
<dbReference type="EMBL" id="JBHSGL010000005">
    <property type="protein sequence ID" value="MFC4712271.1"/>
    <property type="molecule type" value="Genomic_DNA"/>
</dbReference>
<proteinExistence type="predicted"/>
<dbReference type="SMART" id="SM01040">
    <property type="entry name" value="Bro-N"/>
    <property type="match status" value="1"/>
</dbReference>
<gene>
    <name evidence="2" type="ORF">ACFO5U_05365</name>
</gene>
<dbReference type="InterPro" id="IPR005039">
    <property type="entry name" value="Ant_C"/>
</dbReference>
<dbReference type="PANTHER" id="PTHR36180:SF2">
    <property type="entry name" value="BRO FAMILY PROTEIN"/>
    <property type="match status" value="1"/>
</dbReference>
<feature type="domain" description="Bro-N" evidence="1">
    <location>
        <begin position="1"/>
        <end position="107"/>
    </location>
</feature>
<dbReference type="Pfam" id="PF03374">
    <property type="entry name" value="ANT"/>
    <property type="match status" value="1"/>
</dbReference>
<organism evidence="2 3">
    <name type="scientific">Planococcus dechangensis</name>
    <dbReference type="NCBI Taxonomy" id="1176255"/>
    <lineage>
        <taxon>Bacteria</taxon>
        <taxon>Bacillati</taxon>
        <taxon>Bacillota</taxon>
        <taxon>Bacilli</taxon>
        <taxon>Bacillales</taxon>
        <taxon>Caryophanaceae</taxon>
        <taxon>Planococcus</taxon>
    </lineage>
</organism>
<dbReference type="Proteomes" id="UP001595932">
    <property type="component" value="Unassembled WGS sequence"/>
</dbReference>
<reference evidence="3" key="1">
    <citation type="journal article" date="2019" name="Int. J. Syst. Evol. Microbiol.">
        <title>The Global Catalogue of Microorganisms (GCM) 10K type strain sequencing project: providing services to taxonomists for standard genome sequencing and annotation.</title>
        <authorList>
            <consortium name="The Broad Institute Genomics Platform"/>
            <consortium name="The Broad Institute Genome Sequencing Center for Infectious Disease"/>
            <person name="Wu L."/>
            <person name="Ma J."/>
        </authorList>
    </citation>
    <scope>NUCLEOTIDE SEQUENCE [LARGE SCALE GENOMIC DNA]</scope>
    <source>
        <strain evidence="3">CGMCC 1.12151</strain>
    </source>
</reference>
<dbReference type="PANTHER" id="PTHR36180">
    <property type="entry name" value="DNA-BINDING PROTEIN-RELATED-RELATED"/>
    <property type="match status" value="1"/>
</dbReference>
<comment type="caution">
    <text evidence="2">The sequence shown here is derived from an EMBL/GenBank/DDBJ whole genome shotgun (WGS) entry which is preliminary data.</text>
</comment>
<evidence type="ECO:0000259" key="1">
    <source>
        <dbReference type="PROSITE" id="PS51750"/>
    </source>
</evidence>
<dbReference type="RefSeq" id="WP_377277356.1">
    <property type="nucleotide sequence ID" value="NZ_JBHSGL010000005.1"/>
</dbReference>
<protein>
    <submittedName>
        <fullName evidence="2">Phage antirepressor</fullName>
    </submittedName>
</protein>
<name>A0ABV9MB13_9BACL</name>
<evidence type="ECO:0000313" key="3">
    <source>
        <dbReference type="Proteomes" id="UP001595932"/>
    </source>
</evidence>
<accession>A0ABV9MB13</accession>
<dbReference type="PROSITE" id="PS51750">
    <property type="entry name" value="BRO_N"/>
    <property type="match status" value="1"/>
</dbReference>
<keyword evidence="3" id="KW-1185">Reference proteome</keyword>
<sequence length="259" mass="29752">MNSLQTFSHNRFGNLEVLQAEDKIHFPANEVAKKLGYSNPSDAINRHCKKDGVVFHEVIDSLGRTQHKKFINEGNLYRLITNSRLPEAERFEKWVFDQVLPSIRKHGAYMTPDTLQQAILNPDFAIGLLNNLKDEQEKRRVAEMQIETQKPKVLFAESVEASKTSILMRELAVLLKQNGIDTGERRLYAWMREKGYLVRRHGSDRNTPTQRSMDLGLFEVKETPINHNSGLITVNKTTKVTGKGQVYFINKFLSERLAI</sequence>